<dbReference type="AlphaFoldDB" id="A0A1T4SEW9"/>
<accession>A0A1T4SEW9</accession>
<keyword evidence="2" id="KW-1185">Reference proteome</keyword>
<reference evidence="1" key="1">
    <citation type="submission" date="2017-02" db="EMBL/GenBank/DDBJ databases">
        <authorList>
            <person name="Peterson S.W."/>
        </authorList>
    </citation>
    <scope>NUCLEOTIDE SEQUENCE [LARGE SCALE GENOMIC DNA]</scope>
    <source>
        <strain evidence="1">DSM 21749</strain>
    </source>
</reference>
<dbReference type="Proteomes" id="UP000190061">
    <property type="component" value="Unassembled WGS sequence"/>
</dbReference>
<dbReference type="OrthoDB" id="6060324at2"/>
<dbReference type="RefSeq" id="WP_143814340.1">
    <property type="nucleotide sequence ID" value="NZ_FUXP01000017.1"/>
</dbReference>
<evidence type="ECO:0000313" key="1">
    <source>
        <dbReference type="EMBL" id="SKA26870.1"/>
    </source>
</evidence>
<gene>
    <name evidence="1" type="ORF">SAMN02745674_02814</name>
</gene>
<protein>
    <submittedName>
        <fullName evidence="1">Uncharacterized protein</fullName>
    </submittedName>
</protein>
<organism evidence="1 2">
    <name type="scientific">Lysobacter spongiicola DSM 21749</name>
    <dbReference type="NCBI Taxonomy" id="1122188"/>
    <lineage>
        <taxon>Bacteria</taxon>
        <taxon>Pseudomonadati</taxon>
        <taxon>Pseudomonadota</taxon>
        <taxon>Gammaproteobacteria</taxon>
        <taxon>Lysobacterales</taxon>
        <taxon>Lysobacteraceae</taxon>
        <taxon>Novilysobacter</taxon>
    </lineage>
</organism>
<proteinExistence type="predicted"/>
<sequence length="129" mass="14767">MRYEKYADTMDGTMVWRIAQCHAGACVVGEQLKTRFSAPFSTSGEFCAAREGCLKRDSLASYRGEMFLTTFTRAPYLGQVAARRGVPLEGYSSLNRGYYLIYRGTLFHNDRHRLVDADYEEVTRLLKQE</sequence>
<evidence type="ECO:0000313" key="2">
    <source>
        <dbReference type="Proteomes" id="UP000190061"/>
    </source>
</evidence>
<name>A0A1T4SEW9_9GAMM</name>
<dbReference type="EMBL" id="FUXP01000017">
    <property type="protein sequence ID" value="SKA26870.1"/>
    <property type="molecule type" value="Genomic_DNA"/>
</dbReference>